<dbReference type="OrthoDB" id="3352776at2759"/>
<gene>
    <name evidence="3" type="ORF">PMG11_05690</name>
</gene>
<reference evidence="4" key="1">
    <citation type="journal article" date="2015" name="Genome Announc.">
        <title>Draft genome sequence of the fungus Penicillium brasilianum MG11.</title>
        <authorList>
            <person name="Horn F."/>
            <person name="Linde J."/>
            <person name="Mattern D.J."/>
            <person name="Walther G."/>
            <person name="Guthke R."/>
            <person name="Brakhage A.A."/>
            <person name="Valiante V."/>
        </authorList>
    </citation>
    <scope>NUCLEOTIDE SEQUENCE [LARGE SCALE GENOMIC DNA]</scope>
    <source>
        <strain evidence="4">MG11</strain>
    </source>
</reference>
<evidence type="ECO:0000313" key="4">
    <source>
        <dbReference type="Proteomes" id="UP000042958"/>
    </source>
</evidence>
<feature type="chain" id="PRO_5002522638" description="SnoaL-like domain-containing protein" evidence="2">
    <location>
        <begin position="17"/>
        <end position="253"/>
    </location>
</feature>
<feature type="signal peptide" evidence="2">
    <location>
        <begin position="1"/>
        <end position="16"/>
    </location>
</feature>
<dbReference type="InterPro" id="IPR032710">
    <property type="entry name" value="NTF2-like_dom_sf"/>
</dbReference>
<dbReference type="Gene3D" id="3.10.450.50">
    <property type="match status" value="1"/>
</dbReference>
<evidence type="ECO:0008006" key="5">
    <source>
        <dbReference type="Google" id="ProtNLM"/>
    </source>
</evidence>
<name>A0A0F7TNK8_PENBI</name>
<keyword evidence="4" id="KW-1185">Reference proteome</keyword>
<feature type="region of interest" description="Disordered" evidence="1">
    <location>
        <begin position="136"/>
        <end position="160"/>
    </location>
</feature>
<organism evidence="3 4">
    <name type="scientific">Penicillium brasilianum</name>
    <dbReference type="NCBI Taxonomy" id="104259"/>
    <lineage>
        <taxon>Eukaryota</taxon>
        <taxon>Fungi</taxon>
        <taxon>Dikarya</taxon>
        <taxon>Ascomycota</taxon>
        <taxon>Pezizomycotina</taxon>
        <taxon>Eurotiomycetes</taxon>
        <taxon>Eurotiomycetidae</taxon>
        <taxon>Eurotiales</taxon>
        <taxon>Aspergillaceae</taxon>
        <taxon>Penicillium</taxon>
    </lineage>
</organism>
<sequence>MISRITLLSPVQSLLTALTSSPTSPAYISTILSTFTIEPPPFIHEHGLLQLAPFLGRTFTGTDGIARYFELLAESLSISNMTFEPEETWLVDDDCMAVVLRGRARFRWKRTGQGWEETFIYRVALAEERGGDIGSGGGVDMARAGASPSSPATASDDSRGKGNLKVVEYQVWADTGAAYLARMGKLGDLMGEKGGVEGIYFAREDGEGDVAVGDKEMEARKMEGRETQSSLNRKKSGHQDILGSGLNVYGSCG</sequence>
<accession>A0A0F7TNK8</accession>
<dbReference type="STRING" id="104259.A0A0F7TNK8"/>
<dbReference type="AlphaFoldDB" id="A0A0F7TNK8"/>
<dbReference type="Proteomes" id="UP000042958">
    <property type="component" value="Unassembled WGS sequence"/>
</dbReference>
<evidence type="ECO:0000256" key="1">
    <source>
        <dbReference type="SAM" id="MobiDB-lite"/>
    </source>
</evidence>
<evidence type="ECO:0000313" key="3">
    <source>
        <dbReference type="EMBL" id="CEJ56980.1"/>
    </source>
</evidence>
<evidence type="ECO:0000256" key="2">
    <source>
        <dbReference type="SAM" id="SignalP"/>
    </source>
</evidence>
<dbReference type="SUPFAM" id="SSF54427">
    <property type="entry name" value="NTF2-like"/>
    <property type="match status" value="1"/>
</dbReference>
<proteinExistence type="predicted"/>
<protein>
    <recommendedName>
        <fullName evidence="5">SnoaL-like domain-containing protein</fullName>
    </recommendedName>
</protein>
<dbReference type="EMBL" id="CDHK01000005">
    <property type="protein sequence ID" value="CEJ56980.1"/>
    <property type="molecule type" value="Genomic_DNA"/>
</dbReference>
<feature type="compositionally biased region" description="Low complexity" evidence="1">
    <location>
        <begin position="142"/>
        <end position="155"/>
    </location>
</feature>
<keyword evidence="2" id="KW-0732">Signal</keyword>